<proteinExistence type="predicted"/>
<evidence type="ECO:0000313" key="2">
    <source>
        <dbReference type="Proteomes" id="UP000030649"/>
    </source>
</evidence>
<evidence type="ECO:0000313" key="1">
    <source>
        <dbReference type="EMBL" id="ERG92890.1"/>
    </source>
</evidence>
<reference evidence="1 2" key="1">
    <citation type="journal article" date="2013" name="PLoS ONE">
        <title>Assembly-driven community genomics of a hypersaline microbial ecosystem.</title>
        <authorList>
            <person name="Podell S."/>
            <person name="Ugalde J.A."/>
            <person name="Narasingarao P."/>
            <person name="Banfield J.F."/>
            <person name="Heidelberg K.B."/>
            <person name="Allen E.E."/>
        </authorList>
    </citation>
    <scope>NUCLEOTIDE SEQUENCE [LARGE SCALE GENOMIC DNA]</scope>
    <source>
        <strain evidence="2">J07HQW1</strain>
    </source>
</reference>
<gene>
    <name evidence="1" type="ORF">J07HQW1_02939</name>
</gene>
<organism evidence="1 2">
    <name type="scientific">Haloquadratum walsbyi J07HQW1</name>
    <dbReference type="NCBI Taxonomy" id="1238424"/>
    <lineage>
        <taxon>Archaea</taxon>
        <taxon>Methanobacteriati</taxon>
        <taxon>Methanobacteriota</taxon>
        <taxon>Stenosarchaea group</taxon>
        <taxon>Halobacteria</taxon>
        <taxon>Halobacteriales</taxon>
        <taxon>Haloferacaceae</taxon>
        <taxon>Haloquadratum</taxon>
    </lineage>
</organism>
<dbReference type="AlphaFoldDB" id="U1N872"/>
<dbReference type="EMBL" id="KE356560">
    <property type="protein sequence ID" value="ERG92890.1"/>
    <property type="molecule type" value="Genomic_DNA"/>
</dbReference>
<dbReference type="Proteomes" id="UP000030649">
    <property type="component" value="Unassembled WGS sequence"/>
</dbReference>
<sequence>MMSETARDDTKPEEEVQENIDQAVEDAKNFDFATLDELKEAFRQ</sequence>
<accession>U1N872</accession>
<dbReference type="HOGENOM" id="CLU_3210703_0_0_2"/>
<dbReference type="STRING" id="1238424.J07HQW1_02939"/>
<name>U1N872_9EURY</name>
<protein>
    <submittedName>
        <fullName evidence="1">Uncharacterized protein</fullName>
    </submittedName>
</protein>